<organism evidence="2 3">
    <name type="scientific">Vigna unguiculata</name>
    <name type="common">Cowpea</name>
    <dbReference type="NCBI Taxonomy" id="3917"/>
    <lineage>
        <taxon>Eukaryota</taxon>
        <taxon>Viridiplantae</taxon>
        <taxon>Streptophyta</taxon>
        <taxon>Embryophyta</taxon>
        <taxon>Tracheophyta</taxon>
        <taxon>Spermatophyta</taxon>
        <taxon>Magnoliopsida</taxon>
        <taxon>eudicotyledons</taxon>
        <taxon>Gunneridae</taxon>
        <taxon>Pentapetalae</taxon>
        <taxon>rosids</taxon>
        <taxon>fabids</taxon>
        <taxon>Fabales</taxon>
        <taxon>Fabaceae</taxon>
        <taxon>Papilionoideae</taxon>
        <taxon>50 kb inversion clade</taxon>
        <taxon>NPAAA clade</taxon>
        <taxon>indigoferoid/millettioid clade</taxon>
        <taxon>Phaseoleae</taxon>
        <taxon>Vigna</taxon>
    </lineage>
</organism>
<dbReference type="Proteomes" id="UP000501690">
    <property type="component" value="Linkage Group LG10"/>
</dbReference>
<evidence type="ECO:0000256" key="1">
    <source>
        <dbReference type="SAM" id="MobiDB-lite"/>
    </source>
</evidence>
<evidence type="ECO:0000313" key="3">
    <source>
        <dbReference type="Proteomes" id="UP000501690"/>
    </source>
</evidence>
<keyword evidence="3" id="KW-1185">Reference proteome</keyword>
<gene>
    <name evidence="2" type="ORF">DEO72_LG10g2132</name>
</gene>
<dbReference type="AlphaFoldDB" id="A0A4D6NAJ9"/>
<feature type="region of interest" description="Disordered" evidence="1">
    <location>
        <begin position="1"/>
        <end position="69"/>
    </location>
</feature>
<evidence type="ECO:0000313" key="2">
    <source>
        <dbReference type="EMBL" id="QCE10900.1"/>
    </source>
</evidence>
<reference evidence="2 3" key="1">
    <citation type="submission" date="2019-04" db="EMBL/GenBank/DDBJ databases">
        <title>An improved genome assembly and genetic linkage map for asparagus bean, Vigna unguiculata ssp. sesquipedialis.</title>
        <authorList>
            <person name="Xia Q."/>
            <person name="Zhang R."/>
            <person name="Dong Y."/>
        </authorList>
    </citation>
    <scope>NUCLEOTIDE SEQUENCE [LARGE SCALE GENOMIC DNA]</scope>
    <source>
        <tissue evidence="2">Leaf</tissue>
    </source>
</reference>
<sequence length="69" mass="7984">MRSSSQKHGEEPEEQLVQGTRSSSRDEMKCLRSSSSKRRGRPQGDEAYREHLGQKMRLPKKRPISENLT</sequence>
<accession>A0A4D6NAJ9</accession>
<name>A0A4D6NAJ9_VIGUN</name>
<dbReference type="EMBL" id="CP039354">
    <property type="protein sequence ID" value="QCE10900.1"/>
    <property type="molecule type" value="Genomic_DNA"/>
</dbReference>
<protein>
    <submittedName>
        <fullName evidence="2">Uncharacterized protein</fullName>
    </submittedName>
</protein>
<feature type="compositionally biased region" description="Basic and acidic residues" evidence="1">
    <location>
        <begin position="42"/>
        <end position="53"/>
    </location>
</feature>
<proteinExistence type="predicted"/>